<feature type="region of interest" description="Disordered" evidence="1">
    <location>
        <begin position="48"/>
        <end position="72"/>
    </location>
</feature>
<feature type="domain" description="Minor capsid protein P11 C-terminal conserved region" evidence="2">
    <location>
        <begin position="92"/>
        <end position="173"/>
    </location>
</feature>
<reference evidence="3" key="1">
    <citation type="journal article" date="2020" name="Nature">
        <title>Giant virus diversity and host interactions through global metagenomics.</title>
        <authorList>
            <person name="Schulz F."/>
            <person name="Roux S."/>
            <person name="Paez-Espino D."/>
            <person name="Jungbluth S."/>
            <person name="Walsh D.A."/>
            <person name="Denef V.J."/>
            <person name="McMahon K.D."/>
            <person name="Konstantinidis K.T."/>
            <person name="Eloe-Fadrosh E.A."/>
            <person name="Kyrpides N.C."/>
            <person name="Woyke T."/>
        </authorList>
    </citation>
    <scope>NUCLEOTIDE SEQUENCE</scope>
    <source>
        <strain evidence="3">GVMAG-M-3300023184-120</strain>
    </source>
</reference>
<proteinExistence type="predicted"/>
<evidence type="ECO:0000259" key="2">
    <source>
        <dbReference type="Pfam" id="PF23983"/>
    </source>
</evidence>
<protein>
    <recommendedName>
        <fullName evidence="2">Minor capsid protein P11 C-terminal conserved region domain-containing protein</fullName>
    </recommendedName>
</protein>
<organism evidence="3">
    <name type="scientific">viral metagenome</name>
    <dbReference type="NCBI Taxonomy" id="1070528"/>
    <lineage>
        <taxon>unclassified sequences</taxon>
        <taxon>metagenomes</taxon>
        <taxon>organismal metagenomes</taxon>
    </lineage>
</organism>
<sequence>MKLYGFVSGFQRFFSKERVMILAVFILLGMFLLWYSNGKTYVQDTMTSSSYGTGAPTTTTLTPPSEELPHPSEVFGQSGSEGGNYAAKPIANPSDLLPTDTNSQWSSLNPMDHSSPELPDMLQAGYHIGLDSIGQTHKNANLQLRSDPIIPKANVGPWNNSTYEPDMLRQPLEIGCVSNN</sequence>
<evidence type="ECO:0000256" key="1">
    <source>
        <dbReference type="SAM" id="MobiDB-lite"/>
    </source>
</evidence>
<accession>A0A6C0HJ72</accession>
<name>A0A6C0HJ72_9ZZZZ</name>
<feature type="compositionally biased region" description="Low complexity" evidence="1">
    <location>
        <begin position="48"/>
        <end position="65"/>
    </location>
</feature>
<dbReference type="AlphaFoldDB" id="A0A6C0HJ72"/>
<dbReference type="Pfam" id="PF23983">
    <property type="entry name" value="P11_C"/>
    <property type="match status" value="1"/>
</dbReference>
<evidence type="ECO:0000313" key="3">
    <source>
        <dbReference type="EMBL" id="QHT80205.1"/>
    </source>
</evidence>
<dbReference type="EMBL" id="MN739966">
    <property type="protein sequence ID" value="QHT80205.1"/>
    <property type="molecule type" value="Genomic_DNA"/>
</dbReference>
<dbReference type="InterPro" id="IPR055730">
    <property type="entry name" value="P11_C"/>
</dbReference>